<accession>A0AAV0VT93</accession>
<evidence type="ECO:0000313" key="2">
    <source>
        <dbReference type="Proteomes" id="UP001160148"/>
    </source>
</evidence>
<evidence type="ECO:0008006" key="3">
    <source>
        <dbReference type="Google" id="ProtNLM"/>
    </source>
</evidence>
<organism evidence="1 2">
    <name type="scientific">Macrosiphum euphorbiae</name>
    <name type="common">potato aphid</name>
    <dbReference type="NCBI Taxonomy" id="13131"/>
    <lineage>
        <taxon>Eukaryota</taxon>
        <taxon>Metazoa</taxon>
        <taxon>Ecdysozoa</taxon>
        <taxon>Arthropoda</taxon>
        <taxon>Hexapoda</taxon>
        <taxon>Insecta</taxon>
        <taxon>Pterygota</taxon>
        <taxon>Neoptera</taxon>
        <taxon>Paraneoptera</taxon>
        <taxon>Hemiptera</taxon>
        <taxon>Sternorrhyncha</taxon>
        <taxon>Aphidomorpha</taxon>
        <taxon>Aphidoidea</taxon>
        <taxon>Aphididae</taxon>
        <taxon>Macrosiphini</taxon>
        <taxon>Macrosiphum</taxon>
    </lineage>
</organism>
<sequence>MKRVGRIAAAATSGLPAAAGASRRSLVFRSGLSGTHVGQFHSFFHSPFLIFVVDGIAHNHVANRPSTVDYHLSLRHRPYLLSVDVSYVTSVSRMRTTGNWTL</sequence>
<protein>
    <recommendedName>
        <fullName evidence="3">Secreted protein</fullName>
    </recommendedName>
</protein>
<keyword evidence="2" id="KW-1185">Reference proteome</keyword>
<proteinExistence type="predicted"/>
<evidence type="ECO:0000313" key="1">
    <source>
        <dbReference type="EMBL" id="CAI6347403.1"/>
    </source>
</evidence>
<gene>
    <name evidence="1" type="ORF">MEUPH1_LOCUS4195</name>
</gene>
<reference evidence="1 2" key="1">
    <citation type="submission" date="2023-01" db="EMBL/GenBank/DDBJ databases">
        <authorList>
            <person name="Whitehead M."/>
        </authorList>
    </citation>
    <scope>NUCLEOTIDE SEQUENCE [LARGE SCALE GENOMIC DNA]</scope>
</reference>
<dbReference type="EMBL" id="CARXXK010000001">
    <property type="protein sequence ID" value="CAI6347403.1"/>
    <property type="molecule type" value="Genomic_DNA"/>
</dbReference>
<dbReference type="AlphaFoldDB" id="A0AAV0VT93"/>
<dbReference type="Proteomes" id="UP001160148">
    <property type="component" value="Unassembled WGS sequence"/>
</dbReference>
<comment type="caution">
    <text evidence="1">The sequence shown here is derived from an EMBL/GenBank/DDBJ whole genome shotgun (WGS) entry which is preliminary data.</text>
</comment>
<name>A0AAV0VT93_9HEMI</name>